<evidence type="ECO:0000313" key="2">
    <source>
        <dbReference type="Proteomes" id="UP001209878"/>
    </source>
</evidence>
<organism evidence="1 2">
    <name type="scientific">Ridgeia piscesae</name>
    <name type="common">Tubeworm</name>
    <dbReference type="NCBI Taxonomy" id="27915"/>
    <lineage>
        <taxon>Eukaryota</taxon>
        <taxon>Metazoa</taxon>
        <taxon>Spiralia</taxon>
        <taxon>Lophotrochozoa</taxon>
        <taxon>Annelida</taxon>
        <taxon>Polychaeta</taxon>
        <taxon>Sedentaria</taxon>
        <taxon>Canalipalpata</taxon>
        <taxon>Sabellida</taxon>
        <taxon>Siboglinidae</taxon>
        <taxon>Ridgeia</taxon>
    </lineage>
</organism>
<gene>
    <name evidence="1" type="ORF">NP493_399g03009</name>
</gene>
<proteinExistence type="predicted"/>
<comment type="caution">
    <text evidence="1">The sequence shown here is derived from an EMBL/GenBank/DDBJ whole genome shotgun (WGS) entry which is preliminary data.</text>
</comment>
<accession>A0AAD9L1P7</accession>
<name>A0AAD9L1P7_RIDPI</name>
<sequence>MSLHQTVAGCCYLQHSSARISKDFALISHSHCAHPSYIQIFTSKSHSHHIMSPIVNTFFLTKPVSSRINDTRNSHRPLSQNCMLYHITYTPEEPLHQISLTAQNHY</sequence>
<evidence type="ECO:0000313" key="1">
    <source>
        <dbReference type="EMBL" id="KAK2181439.1"/>
    </source>
</evidence>
<dbReference type="Proteomes" id="UP001209878">
    <property type="component" value="Unassembled WGS sequence"/>
</dbReference>
<protein>
    <submittedName>
        <fullName evidence="1">Uncharacterized protein</fullName>
    </submittedName>
</protein>
<reference evidence="1" key="1">
    <citation type="journal article" date="2023" name="Mol. Biol. Evol.">
        <title>Third-Generation Sequencing Reveals the Adaptive Role of the Epigenome in Three Deep-Sea Polychaetes.</title>
        <authorList>
            <person name="Perez M."/>
            <person name="Aroh O."/>
            <person name="Sun Y."/>
            <person name="Lan Y."/>
            <person name="Juniper S.K."/>
            <person name="Young C.R."/>
            <person name="Angers B."/>
            <person name="Qian P.Y."/>
        </authorList>
    </citation>
    <scope>NUCLEOTIDE SEQUENCE</scope>
    <source>
        <strain evidence="1">R07B-5</strain>
    </source>
</reference>
<dbReference type="EMBL" id="JAODUO010000399">
    <property type="protein sequence ID" value="KAK2181439.1"/>
    <property type="molecule type" value="Genomic_DNA"/>
</dbReference>
<dbReference type="AlphaFoldDB" id="A0AAD9L1P7"/>
<keyword evidence="2" id="KW-1185">Reference proteome</keyword>